<dbReference type="CDD" id="cd02248">
    <property type="entry name" value="Peptidase_C1A"/>
    <property type="match status" value="2"/>
</dbReference>
<evidence type="ECO:0000259" key="11">
    <source>
        <dbReference type="SMART" id="SM00848"/>
    </source>
</evidence>
<gene>
    <name evidence="12" type="ORF">Dbus_chr2Rg541</name>
</gene>
<keyword evidence="3" id="KW-0378">Hydrolase</keyword>
<dbReference type="PROSITE" id="PS00640">
    <property type="entry name" value="THIOL_PROTEASE_ASN"/>
    <property type="match status" value="1"/>
</dbReference>
<dbReference type="SMART" id="SM00645">
    <property type="entry name" value="Pept_C1"/>
    <property type="match status" value="2"/>
</dbReference>
<dbReference type="InterPro" id="IPR000169">
    <property type="entry name" value="Pept_cys_AS"/>
</dbReference>
<dbReference type="InterPro" id="IPR038765">
    <property type="entry name" value="Papain-like_cys_pep_sf"/>
</dbReference>
<dbReference type="AlphaFoldDB" id="A0A0M4ETS3"/>
<dbReference type="InterPro" id="IPR013128">
    <property type="entry name" value="Peptidase_C1A"/>
</dbReference>
<dbReference type="SMR" id="A0A0M4ETS3"/>
<dbReference type="PROSITE" id="PS00639">
    <property type="entry name" value="THIOL_PROTEASE_HIS"/>
    <property type="match status" value="1"/>
</dbReference>
<evidence type="ECO:0000256" key="6">
    <source>
        <dbReference type="ARBA" id="ARBA00023157"/>
    </source>
</evidence>
<evidence type="ECO:0000256" key="9">
    <source>
        <dbReference type="ARBA" id="ARBA00063237"/>
    </source>
</evidence>
<comment type="catalytic activity">
    <reaction evidence="7">
        <text>Specificity close to that of papain. As compared to cathepsin B, cathepsin L exhibits higher activity toward protein substrates, but has little activity on Z-Arg-Arg-NHMec, and no peptidyl-dipeptidase activity.</text>
        <dbReference type="EC" id="3.4.22.15"/>
    </reaction>
</comment>
<organism evidence="12 13">
    <name type="scientific">Drosophila busckii</name>
    <name type="common">Fruit fly</name>
    <dbReference type="NCBI Taxonomy" id="30019"/>
    <lineage>
        <taxon>Eukaryota</taxon>
        <taxon>Metazoa</taxon>
        <taxon>Ecdysozoa</taxon>
        <taxon>Arthropoda</taxon>
        <taxon>Hexapoda</taxon>
        <taxon>Insecta</taxon>
        <taxon>Pterygota</taxon>
        <taxon>Neoptera</taxon>
        <taxon>Endopterygota</taxon>
        <taxon>Diptera</taxon>
        <taxon>Brachycera</taxon>
        <taxon>Muscomorpha</taxon>
        <taxon>Ephydroidea</taxon>
        <taxon>Drosophilidae</taxon>
        <taxon>Drosophila</taxon>
    </lineage>
</organism>
<dbReference type="GO" id="GO:0006508">
    <property type="term" value="P:proteolysis"/>
    <property type="evidence" value="ECO:0007669"/>
    <property type="project" value="UniProtKB-KW"/>
</dbReference>
<dbReference type="Proteomes" id="UP000494163">
    <property type="component" value="Chromosome 2R"/>
</dbReference>
<dbReference type="STRING" id="30019.A0A0M4ETS3"/>
<dbReference type="EMBL" id="CP012524">
    <property type="protein sequence ID" value="ALC40962.1"/>
    <property type="molecule type" value="Genomic_DNA"/>
</dbReference>
<reference evidence="12 13" key="1">
    <citation type="submission" date="2015-08" db="EMBL/GenBank/DDBJ databases">
        <title>Ancestral chromatin configuration constrains chromatin evolution on differentiating sex chromosomes in Drosophila.</title>
        <authorList>
            <person name="Zhou Q."/>
            <person name="Bachtrog D."/>
        </authorList>
    </citation>
    <scope>NUCLEOTIDE SEQUENCE [LARGE SCALE GENOMIC DNA]</scope>
    <source>
        <tissue evidence="12">Whole larvae</tissue>
    </source>
</reference>
<dbReference type="PROSITE" id="PS00139">
    <property type="entry name" value="THIOL_PROTEASE_CYS"/>
    <property type="match status" value="2"/>
</dbReference>
<dbReference type="GO" id="GO:0004197">
    <property type="term" value="F:cysteine-type endopeptidase activity"/>
    <property type="evidence" value="ECO:0007669"/>
    <property type="project" value="UniProtKB-EC"/>
</dbReference>
<evidence type="ECO:0000256" key="7">
    <source>
        <dbReference type="ARBA" id="ARBA00036319"/>
    </source>
</evidence>
<dbReference type="SMART" id="SM00848">
    <property type="entry name" value="Inhibitor_I29"/>
    <property type="match status" value="1"/>
</dbReference>
<evidence type="ECO:0000313" key="13">
    <source>
        <dbReference type="Proteomes" id="UP000494163"/>
    </source>
</evidence>
<dbReference type="OMA" id="KDNGCHG"/>
<keyword evidence="4" id="KW-0788">Thiol protease</keyword>
<keyword evidence="13" id="KW-1185">Reference proteome</keyword>
<evidence type="ECO:0000313" key="12">
    <source>
        <dbReference type="EMBL" id="ALC40962.1"/>
    </source>
</evidence>
<dbReference type="FunFam" id="3.90.70.10:FF:000006">
    <property type="entry name" value="Cathepsin S"/>
    <property type="match status" value="1"/>
</dbReference>
<keyword evidence="2" id="KW-0645">Protease</keyword>
<evidence type="ECO:0000256" key="2">
    <source>
        <dbReference type="ARBA" id="ARBA00022670"/>
    </source>
</evidence>
<dbReference type="OrthoDB" id="10253408at2759"/>
<dbReference type="InterPro" id="IPR013201">
    <property type="entry name" value="Prot_inhib_I29"/>
</dbReference>
<dbReference type="FunFam" id="3.90.70.10:FF:000332">
    <property type="entry name" value="Cathepsin L1"/>
    <property type="match status" value="1"/>
</dbReference>
<feature type="domain" description="Peptidase C1A papain C-terminal" evidence="10">
    <location>
        <begin position="335"/>
        <end position="550"/>
    </location>
</feature>
<dbReference type="InterPro" id="IPR000668">
    <property type="entry name" value="Peptidase_C1A_C"/>
</dbReference>
<evidence type="ECO:0000256" key="8">
    <source>
        <dbReference type="ARBA" id="ARBA00038911"/>
    </source>
</evidence>
<dbReference type="Pfam" id="PF08246">
    <property type="entry name" value="Inhibitor_I29"/>
    <property type="match status" value="1"/>
</dbReference>
<evidence type="ECO:0000256" key="1">
    <source>
        <dbReference type="ARBA" id="ARBA00008455"/>
    </source>
</evidence>
<evidence type="ECO:0000256" key="3">
    <source>
        <dbReference type="ARBA" id="ARBA00022801"/>
    </source>
</evidence>
<dbReference type="EC" id="3.4.22.15" evidence="8"/>
<dbReference type="Pfam" id="PF00112">
    <property type="entry name" value="Peptidase_C1"/>
    <property type="match status" value="2"/>
</dbReference>
<name>A0A0M4ETS3_DROBS</name>
<evidence type="ECO:0000259" key="10">
    <source>
        <dbReference type="SMART" id="SM00645"/>
    </source>
</evidence>
<evidence type="ECO:0000256" key="4">
    <source>
        <dbReference type="ARBA" id="ARBA00022807"/>
    </source>
</evidence>
<dbReference type="InterPro" id="IPR025661">
    <property type="entry name" value="Pept_asp_AS"/>
</dbReference>
<keyword evidence="5" id="KW-0865">Zymogen</keyword>
<protein>
    <recommendedName>
        <fullName evidence="8">cathepsin L</fullName>
        <ecNumber evidence="8">3.4.22.15</ecNumber>
    </recommendedName>
</protein>
<accession>A0A0M4ETS3</accession>
<sequence length="551" mass="61207">MGLNKYSDLKFGDFTKRVLTLLNVFEAEGNEKVAFDRKAAADIPDSLDWRTKGAVTSVKDQDWCGSCWAFSAAGALEGQHFLKTGELISLSTQNILDCAHPPVYKLYGCYGGMPEFGLNYVIKNKGINSDADYPYDFDQFPCRFNKCAVAATASSVGYVAQQEEALRVAVAEKGPISVAITVTPNFQNYRSGVFSDSTCDGLRPNHAVLVVGYGREGDSDYWLVKNTWVVAFVAATSTTQQLNAEFSVFQTEFDREYGSVDEQLQRRQIFINNKLFINAHNERFEAGLETFELGVNQFTDLTFEEFERLFLSKLNPDNVTVAEEFVAETAVQRDGPASIDWRKRGAVTAVKDQGQCGSCWAFSAMGALEAAWHQKTKKLVALSEQNLVDCSREQYGNYGCRGGWPEAALKYVIANKGINSQKTYPYTAKQGKCQYKPKAVAARVKRVVKVASRNELALRRAAALRPISVAIAVTAYFQSYKSGVLNDPKCSYVSVNHAVLVVGYGKAAKGGDYWLVKNSWGKRWGEAGYIRMSRNRNNQCKIADYAIYPEV</sequence>
<dbReference type="Gene3D" id="3.90.70.10">
    <property type="entry name" value="Cysteine proteinases"/>
    <property type="match status" value="2"/>
</dbReference>
<proteinExistence type="inferred from homology"/>
<evidence type="ECO:0000256" key="5">
    <source>
        <dbReference type="ARBA" id="ARBA00023145"/>
    </source>
</evidence>
<feature type="domain" description="Peptidase C1A papain C-terminal" evidence="10">
    <location>
        <begin position="43"/>
        <end position="238"/>
    </location>
</feature>
<dbReference type="PRINTS" id="PR00705">
    <property type="entry name" value="PAPAIN"/>
</dbReference>
<dbReference type="SUPFAM" id="SSF54001">
    <property type="entry name" value="Cysteine proteinases"/>
    <property type="match status" value="2"/>
</dbReference>
<dbReference type="InterPro" id="IPR039417">
    <property type="entry name" value="Peptidase_C1A_papain-like"/>
</dbReference>
<feature type="domain" description="Cathepsin propeptide inhibitor" evidence="11">
    <location>
        <begin position="246"/>
        <end position="306"/>
    </location>
</feature>
<comment type="subunit">
    <text evidence="9">Dimer of a heavy and a light chain linked by disulfide bonds.</text>
</comment>
<dbReference type="PANTHER" id="PTHR12411">
    <property type="entry name" value="CYSTEINE PROTEASE FAMILY C1-RELATED"/>
    <property type="match status" value="1"/>
</dbReference>
<keyword evidence="6" id="KW-1015">Disulfide bond</keyword>
<dbReference type="InterPro" id="IPR025660">
    <property type="entry name" value="Pept_his_AS"/>
</dbReference>
<comment type="similarity">
    <text evidence="1">Belongs to the peptidase C1 family.</text>
</comment>